<evidence type="ECO:0000313" key="2">
    <source>
        <dbReference type="Proteomes" id="UP001161294"/>
    </source>
</evidence>
<dbReference type="AlphaFoldDB" id="A0AA42W4I3"/>
<comment type="caution">
    <text evidence="1">The sequence shown here is derived from an EMBL/GenBank/DDBJ whole genome shotgun (WGS) entry which is preliminary data.</text>
</comment>
<organism evidence="1 2">
    <name type="scientific">Comamonas aquatica</name>
    <dbReference type="NCBI Taxonomy" id="225991"/>
    <lineage>
        <taxon>Bacteria</taxon>
        <taxon>Pseudomonadati</taxon>
        <taxon>Pseudomonadota</taxon>
        <taxon>Betaproteobacteria</taxon>
        <taxon>Burkholderiales</taxon>
        <taxon>Comamonadaceae</taxon>
        <taxon>Comamonas</taxon>
    </lineage>
</organism>
<gene>
    <name evidence="1" type="ORF">N5J23_16815</name>
</gene>
<name>A0AA42W4I3_9BURK</name>
<reference evidence="1" key="1">
    <citation type="submission" date="2022-09" db="EMBL/GenBank/DDBJ databases">
        <title>Intensive care unit water sources are persistently colonized with multi-drug resistant bacteria and are the site of extensive horizontal gene transfer of antibiotic resistance genes.</title>
        <authorList>
            <person name="Diorio-Toth L."/>
        </authorList>
    </citation>
    <scope>NUCLEOTIDE SEQUENCE</scope>
    <source>
        <strain evidence="1">GD03686</strain>
    </source>
</reference>
<protein>
    <submittedName>
        <fullName evidence="1">Uncharacterized protein</fullName>
    </submittedName>
</protein>
<evidence type="ECO:0000313" key="1">
    <source>
        <dbReference type="EMBL" id="MDH2007175.1"/>
    </source>
</evidence>
<sequence>MIEEKVEVKISKQDYESFMKSWLTVYQLSQKFPAFSENSIRALIYASKPRLRAKSKNGEEYVPGNGLAHAIRKVGRRVLIDECAFAEWINSQSAS</sequence>
<dbReference type="Proteomes" id="UP001161294">
    <property type="component" value="Unassembled WGS sequence"/>
</dbReference>
<proteinExistence type="predicted"/>
<dbReference type="EMBL" id="JAOCJW010000049">
    <property type="protein sequence ID" value="MDH2007175.1"/>
    <property type="molecule type" value="Genomic_DNA"/>
</dbReference>
<dbReference type="RefSeq" id="WP_182283353.1">
    <property type="nucleotide sequence ID" value="NZ_CAHPRW010000066.1"/>
</dbReference>
<accession>A0AA42W4I3</accession>